<dbReference type="GO" id="GO:0005524">
    <property type="term" value="F:ATP binding"/>
    <property type="evidence" value="ECO:0007669"/>
    <property type="project" value="UniProtKB-KW"/>
</dbReference>
<accession>A0AAU7VZS4</accession>
<keyword evidence="3" id="KW-0808">Transferase</keyword>
<evidence type="ECO:0000313" key="11">
    <source>
        <dbReference type="EMBL" id="XBX80004.1"/>
    </source>
</evidence>
<evidence type="ECO:0000256" key="5">
    <source>
        <dbReference type="ARBA" id="ARBA00022723"/>
    </source>
</evidence>
<dbReference type="CDD" id="cd00093">
    <property type="entry name" value="HTH_XRE"/>
    <property type="match status" value="1"/>
</dbReference>
<evidence type="ECO:0000256" key="1">
    <source>
        <dbReference type="ARBA" id="ARBA00001946"/>
    </source>
</evidence>
<keyword evidence="2" id="KW-1277">Toxin-antitoxin system</keyword>
<organism evidence="11">
    <name type="scientific">Microbacterium sp. A8/3-1</name>
    <dbReference type="NCBI Taxonomy" id="3160749"/>
    <lineage>
        <taxon>Bacteria</taxon>
        <taxon>Bacillati</taxon>
        <taxon>Actinomycetota</taxon>
        <taxon>Actinomycetes</taxon>
        <taxon>Micrococcales</taxon>
        <taxon>Microbacteriaceae</taxon>
        <taxon>Microbacterium</taxon>
    </lineage>
</organism>
<dbReference type="Gene3D" id="1.10.260.40">
    <property type="entry name" value="lambda repressor-like DNA-binding domains"/>
    <property type="match status" value="1"/>
</dbReference>
<dbReference type="CDD" id="cd05403">
    <property type="entry name" value="NT_KNTase_like"/>
    <property type="match status" value="1"/>
</dbReference>
<dbReference type="PROSITE" id="PS50943">
    <property type="entry name" value="HTH_CROC1"/>
    <property type="match status" value="1"/>
</dbReference>
<evidence type="ECO:0000259" key="10">
    <source>
        <dbReference type="PROSITE" id="PS50943"/>
    </source>
</evidence>
<evidence type="ECO:0000256" key="8">
    <source>
        <dbReference type="ARBA" id="ARBA00022842"/>
    </source>
</evidence>
<keyword evidence="8" id="KW-0460">Magnesium</keyword>
<evidence type="ECO:0000256" key="9">
    <source>
        <dbReference type="ARBA" id="ARBA00038276"/>
    </source>
</evidence>
<feature type="domain" description="HTH cro/C1-type" evidence="10">
    <location>
        <begin position="2"/>
        <end position="56"/>
    </location>
</feature>
<evidence type="ECO:0000256" key="2">
    <source>
        <dbReference type="ARBA" id="ARBA00022649"/>
    </source>
</evidence>
<dbReference type="Gene3D" id="3.30.460.10">
    <property type="entry name" value="Beta Polymerase, domain 2"/>
    <property type="match status" value="1"/>
</dbReference>
<keyword evidence="5" id="KW-0479">Metal-binding</keyword>
<dbReference type="SUPFAM" id="SSF81301">
    <property type="entry name" value="Nucleotidyltransferase"/>
    <property type="match status" value="1"/>
</dbReference>
<evidence type="ECO:0000256" key="3">
    <source>
        <dbReference type="ARBA" id="ARBA00022679"/>
    </source>
</evidence>
<name>A0AAU7VZS4_9MICO</name>
<proteinExistence type="inferred from homology"/>
<sequence length="154" mass="16542">MIKTARERTGLTQSALANRSGIRQSVISEYESGRREPSVAALDRLLGAAGLTLTLAEAPETLRQVRLLAADLRTILAEYGATNIEVFGSVARGDDHENSDIDLLVDFAPDVGMFDLLRMQSAAEALLGRPVDIVPRASLKSGVADDVRRDAVPL</sequence>
<dbReference type="InterPro" id="IPR002934">
    <property type="entry name" value="Polymerase_NTP_transf_dom"/>
</dbReference>
<dbReference type="InterPro" id="IPR043519">
    <property type="entry name" value="NT_sf"/>
</dbReference>
<dbReference type="SUPFAM" id="SSF47413">
    <property type="entry name" value="lambda repressor-like DNA-binding domains"/>
    <property type="match status" value="1"/>
</dbReference>
<comment type="cofactor">
    <cofactor evidence="1">
        <name>Mg(2+)</name>
        <dbReference type="ChEBI" id="CHEBI:18420"/>
    </cofactor>
</comment>
<dbReference type="SMART" id="SM00530">
    <property type="entry name" value="HTH_XRE"/>
    <property type="match status" value="1"/>
</dbReference>
<dbReference type="AlphaFoldDB" id="A0AAU7VZS4"/>
<dbReference type="PANTHER" id="PTHR33571:SF14">
    <property type="entry name" value="PROTEIN ADENYLYLTRANSFERASE MJ0435-RELATED"/>
    <property type="match status" value="1"/>
</dbReference>
<dbReference type="Pfam" id="PF01909">
    <property type="entry name" value="NTP_transf_2"/>
    <property type="match status" value="1"/>
</dbReference>
<evidence type="ECO:0000256" key="7">
    <source>
        <dbReference type="ARBA" id="ARBA00022840"/>
    </source>
</evidence>
<dbReference type="InterPro" id="IPR052038">
    <property type="entry name" value="Type-VII_TA_antitoxin"/>
</dbReference>
<dbReference type="InterPro" id="IPR001387">
    <property type="entry name" value="Cro/C1-type_HTH"/>
</dbReference>
<protein>
    <submittedName>
        <fullName evidence="11">Nucleotidyltransferase domain-containing protein</fullName>
    </submittedName>
</protein>
<dbReference type="GO" id="GO:0046872">
    <property type="term" value="F:metal ion binding"/>
    <property type="evidence" value="ECO:0007669"/>
    <property type="project" value="UniProtKB-KW"/>
</dbReference>
<gene>
    <name evidence="11" type="ORF">ABS642_07940</name>
</gene>
<dbReference type="PANTHER" id="PTHR33571">
    <property type="entry name" value="SSL8005 PROTEIN"/>
    <property type="match status" value="1"/>
</dbReference>
<dbReference type="Pfam" id="PF01381">
    <property type="entry name" value="HTH_3"/>
    <property type="match status" value="1"/>
</dbReference>
<dbReference type="RefSeq" id="WP_350352902.1">
    <property type="nucleotide sequence ID" value="NZ_CP158357.1"/>
</dbReference>
<evidence type="ECO:0000256" key="4">
    <source>
        <dbReference type="ARBA" id="ARBA00022695"/>
    </source>
</evidence>
<dbReference type="GO" id="GO:0003677">
    <property type="term" value="F:DNA binding"/>
    <property type="evidence" value="ECO:0007669"/>
    <property type="project" value="InterPro"/>
</dbReference>
<keyword evidence="6" id="KW-0547">Nucleotide-binding</keyword>
<evidence type="ECO:0000256" key="6">
    <source>
        <dbReference type="ARBA" id="ARBA00022741"/>
    </source>
</evidence>
<keyword evidence="7" id="KW-0067">ATP-binding</keyword>
<comment type="similarity">
    <text evidence="9">Belongs to the MntA antitoxin family.</text>
</comment>
<keyword evidence="4" id="KW-0548">Nucleotidyltransferase</keyword>
<dbReference type="EMBL" id="CP158357">
    <property type="protein sequence ID" value="XBX80004.1"/>
    <property type="molecule type" value="Genomic_DNA"/>
</dbReference>
<dbReference type="GO" id="GO:0016779">
    <property type="term" value="F:nucleotidyltransferase activity"/>
    <property type="evidence" value="ECO:0007669"/>
    <property type="project" value="UniProtKB-KW"/>
</dbReference>
<dbReference type="InterPro" id="IPR010982">
    <property type="entry name" value="Lambda_DNA-bd_dom_sf"/>
</dbReference>
<reference evidence="11" key="1">
    <citation type="submission" date="2024-06" db="EMBL/GenBank/DDBJ databases">
        <title>Draft genome sequence of Microbacterium sp. strain A8/3-1, isolated from Oxytropis tragacanthoides Fisch. ex DC. Root nodules in the Altai region of Russia.</title>
        <authorList>
            <person name="Sazanova A."/>
            <person name="Guro P."/>
            <person name="Kuznetsova I."/>
            <person name="Belimov A."/>
            <person name="Safronova V."/>
        </authorList>
    </citation>
    <scope>NUCLEOTIDE SEQUENCE</scope>
    <source>
        <strain evidence="11">A8/3-1</strain>
    </source>
</reference>